<evidence type="ECO:0000313" key="9">
    <source>
        <dbReference type="EMBL" id="BAQ21932.1"/>
    </source>
</evidence>
<dbReference type="InterPro" id="IPR002397">
    <property type="entry name" value="Cyt_P450_B"/>
</dbReference>
<keyword evidence="4 7" id="KW-0560">Oxidoreductase</keyword>
<evidence type="ECO:0000256" key="7">
    <source>
        <dbReference type="RuleBase" id="RU000461"/>
    </source>
</evidence>
<dbReference type="InterPro" id="IPR001128">
    <property type="entry name" value="Cyt_P450"/>
</dbReference>
<dbReference type="PROSITE" id="PS00086">
    <property type="entry name" value="CYTOCHROME_P450"/>
    <property type="match status" value="1"/>
</dbReference>
<dbReference type="PRINTS" id="PR00359">
    <property type="entry name" value="BP450"/>
</dbReference>
<dbReference type="CDD" id="cd11030">
    <property type="entry name" value="CYP105-like"/>
    <property type="match status" value="1"/>
</dbReference>
<dbReference type="Gene3D" id="1.10.630.10">
    <property type="entry name" value="Cytochrome P450"/>
    <property type="match status" value="1"/>
</dbReference>
<name>A0A0B6VJI1_9ACTN</name>
<sequence length="405" mass="44868">MTDVPHLTDATPFPQDRTCPYHPPAGYDPLRSSRPLARIKLFDGRPAWLVTGHSAARALLADPRLSTDRTDPGYPATNPRLAALRQKSVTPRGVDDPGHHRVERRKVIPGFSVNRAAGLKSRIQQIVDELIDAMIERGPTAELVSAFALPVPSMVICEVLGVPYDDHEFFELQSRRLLRGPTVADSMDAREQLEKYLGDLVDRKQHEPGSGVPGMLDDLVHERLRDGTYDRTELVTFAVVLLVAGHESTANMISLGVYTLLEHPKQLDEVRQDPALLPAAIEELLRMLAVSDGLLRVATEDVEVEGTTIRTGEGVVFATSLINRDESVYDAPDVLDWHRPVRHHLTFGFGMHQCLGQNIARVELEIALGTLLRRLPDLRLAVPAEEIPCKPGDTIQGLLELPVTW</sequence>
<dbReference type="SUPFAM" id="SSF48264">
    <property type="entry name" value="Cytochrome P450"/>
    <property type="match status" value="1"/>
</dbReference>
<evidence type="ECO:0000256" key="1">
    <source>
        <dbReference type="ARBA" id="ARBA00010617"/>
    </source>
</evidence>
<keyword evidence="6 7" id="KW-0503">Monooxygenase</keyword>
<dbReference type="GO" id="GO:0005506">
    <property type="term" value="F:iron ion binding"/>
    <property type="evidence" value="ECO:0007669"/>
    <property type="project" value="InterPro"/>
</dbReference>
<comment type="similarity">
    <text evidence="1 7">Belongs to the cytochrome P450 family.</text>
</comment>
<accession>A0A0B6VJI1</accession>
<dbReference type="GO" id="GO:0020037">
    <property type="term" value="F:heme binding"/>
    <property type="evidence" value="ECO:0007669"/>
    <property type="project" value="InterPro"/>
</dbReference>
<keyword evidence="5 7" id="KW-0408">Iron</keyword>
<evidence type="ECO:0000256" key="6">
    <source>
        <dbReference type="ARBA" id="ARBA00023033"/>
    </source>
</evidence>
<dbReference type="AlphaFoldDB" id="A0A0B6VJI1"/>
<evidence type="ECO:0000256" key="3">
    <source>
        <dbReference type="ARBA" id="ARBA00022723"/>
    </source>
</evidence>
<dbReference type="EMBL" id="LC006086">
    <property type="protein sequence ID" value="BAQ21932.1"/>
    <property type="molecule type" value="Genomic_DNA"/>
</dbReference>
<evidence type="ECO:0000256" key="5">
    <source>
        <dbReference type="ARBA" id="ARBA00023004"/>
    </source>
</evidence>
<proteinExistence type="inferred from homology"/>
<dbReference type="PRINTS" id="PR00385">
    <property type="entry name" value="P450"/>
</dbReference>
<dbReference type="GO" id="GO:0016705">
    <property type="term" value="F:oxidoreductase activity, acting on paired donors, with incorporation or reduction of molecular oxygen"/>
    <property type="evidence" value="ECO:0007669"/>
    <property type="project" value="InterPro"/>
</dbReference>
<dbReference type="PANTHER" id="PTHR46696">
    <property type="entry name" value="P450, PUTATIVE (EUROFUNG)-RELATED"/>
    <property type="match status" value="1"/>
</dbReference>
<evidence type="ECO:0000256" key="4">
    <source>
        <dbReference type="ARBA" id="ARBA00023002"/>
    </source>
</evidence>
<feature type="region of interest" description="Disordered" evidence="8">
    <location>
        <begin position="1"/>
        <end position="26"/>
    </location>
</feature>
<evidence type="ECO:0000256" key="2">
    <source>
        <dbReference type="ARBA" id="ARBA00022617"/>
    </source>
</evidence>
<dbReference type="FunFam" id="1.10.630.10:FF:000018">
    <property type="entry name" value="Cytochrome P450 monooxygenase"/>
    <property type="match status" value="1"/>
</dbReference>
<dbReference type="Pfam" id="PF00067">
    <property type="entry name" value="p450"/>
    <property type="match status" value="1"/>
</dbReference>
<organism evidence="9">
    <name type="scientific">Streptomyces versipellis</name>
    <dbReference type="NCBI Taxonomy" id="67375"/>
    <lineage>
        <taxon>Bacteria</taxon>
        <taxon>Bacillati</taxon>
        <taxon>Actinomycetota</taxon>
        <taxon>Actinomycetes</taxon>
        <taxon>Kitasatosporales</taxon>
        <taxon>Streptomycetaceae</taxon>
        <taxon>Streptomyces</taxon>
    </lineage>
</organism>
<dbReference type="InterPro" id="IPR036396">
    <property type="entry name" value="Cyt_P450_sf"/>
</dbReference>
<dbReference type="GO" id="GO:0004497">
    <property type="term" value="F:monooxygenase activity"/>
    <property type="evidence" value="ECO:0007669"/>
    <property type="project" value="UniProtKB-KW"/>
</dbReference>
<evidence type="ECO:0000256" key="8">
    <source>
        <dbReference type="SAM" id="MobiDB-lite"/>
    </source>
</evidence>
<keyword evidence="3 7" id="KW-0479">Metal-binding</keyword>
<gene>
    <name evidence="9" type="primary">vstD</name>
</gene>
<protein>
    <submittedName>
        <fullName evidence="9">Putative cytochrome P450 hydroxylase</fullName>
    </submittedName>
</protein>
<dbReference type="InterPro" id="IPR017972">
    <property type="entry name" value="Cyt_P450_CS"/>
</dbReference>
<dbReference type="PANTHER" id="PTHR46696:SF1">
    <property type="entry name" value="CYTOCHROME P450 YJIB-RELATED"/>
    <property type="match status" value="1"/>
</dbReference>
<reference evidence="9" key="1">
    <citation type="journal article" date="2015" name="J. Am. Chem. Soc.">
        <title>Biosynthesis of versipelostatin: identification of an enzyme-catalyzed [4+2]-cycloaddition required for macrocyclization of spirotetronate-containing polyketides.</title>
        <authorList>
            <person name="Hashimoto T."/>
            <person name="Hashimoto J."/>
            <person name="Teruya K."/>
            <person name="Hirano T."/>
            <person name="Shin-ya K."/>
            <person name="Ikeda H."/>
            <person name="Liu H."/>
            <person name="Nishiyama M."/>
            <person name="Kuzuyama T."/>
        </authorList>
    </citation>
    <scope>NUCLEOTIDE SEQUENCE</scope>
    <source>
        <strain evidence="9">4083-SVS6</strain>
    </source>
</reference>
<keyword evidence="2 7" id="KW-0349">Heme</keyword>